<dbReference type="EMBL" id="NBTY01000066">
    <property type="protein sequence ID" value="OTP75959.1"/>
    <property type="molecule type" value="Genomic_DNA"/>
</dbReference>
<organism evidence="1 2">
    <name type="scientific">Caballeronia sordidicola</name>
    <name type="common">Burkholderia sordidicola</name>
    <dbReference type="NCBI Taxonomy" id="196367"/>
    <lineage>
        <taxon>Bacteria</taxon>
        <taxon>Pseudomonadati</taxon>
        <taxon>Pseudomonadota</taxon>
        <taxon>Betaproteobacteria</taxon>
        <taxon>Burkholderiales</taxon>
        <taxon>Burkholderiaceae</taxon>
        <taxon>Caballeronia</taxon>
    </lineage>
</organism>
<protein>
    <submittedName>
        <fullName evidence="1">Uncharacterized protein</fullName>
    </submittedName>
</protein>
<evidence type="ECO:0000313" key="2">
    <source>
        <dbReference type="Proteomes" id="UP000194546"/>
    </source>
</evidence>
<evidence type="ECO:0000313" key="1">
    <source>
        <dbReference type="EMBL" id="OTP75959.1"/>
    </source>
</evidence>
<accession>A0A242MWY9</accession>
<name>A0A242MWY9_CABSO</name>
<gene>
    <name evidence="1" type="ORF">PAMC26510_12515</name>
</gene>
<sequence>MGSRLSNLFTYVKENAPLQEQAALDARLEMLWTLQYIKPLEGTMMRSDGPITAEFYQESEWRYVLQDRGTRHVLFEPFDKDVMLKANAVTAANPLAFTVDDIRYLFVAKDADIPPLYDFINSEMPKHWKNLGINQAKVLCSRIVSQESLAHDL</sequence>
<comment type="caution">
    <text evidence="1">The sequence shown here is derived from an EMBL/GenBank/DDBJ whole genome shotgun (WGS) entry which is preliminary data.</text>
</comment>
<dbReference type="AlphaFoldDB" id="A0A242MWY9"/>
<dbReference type="Proteomes" id="UP000194546">
    <property type="component" value="Unassembled WGS sequence"/>
</dbReference>
<reference evidence="1 2" key="1">
    <citation type="submission" date="2017-03" db="EMBL/GenBank/DDBJ databases">
        <title>Genome analysis of strain PAMC 26510.</title>
        <authorList>
            <person name="Oh H.-M."/>
            <person name="Yang J.-A."/>
        </authorList>
    </citation>
    <scope>NUCLEOTIDE SEQUENCE [LARGE SCALE GENOMIC DNA]</scope>
    <source>
        <strain evidence="1 2">PAMC 26510</strain>
    </source>
</reference>
<proteinExistence type="predicted"/>